<feature type="region of interest" description="Disordered" evidence="1">
    <location>
        <begin position="128"/>
        <end position="150"/>
    </location>
</feature>
<dbReference type="InterPro" id="IPR045584">
    <property type="entry name" value="Pilin-like"/>
</dbReference>
<dbReference type="Gene3D" id="3.30.700.10">
    <property type="entry name" value="Glycoprotein, Type 4 Pilin"/>
    <property type="match status" value="1"/>
</dbReference>
<feature type="domain" description="Type II secretion system protein GspG C-terminal" evidence="3">
    <location>
        <begin position="42"/>
        <end position="143"/>
    </location>
</feature>
<keyword evidence="2" id="KW-1133">Transmembrane helix</keyword>
<accession>A0ABP9NVV4</accession>
<dbReference type="EMBL" id="BAABIA010000001">
    <property type="protein sequence ID" value="GAA5134358.1"/>
    <property type="molecule type" value="Genomic_DNA"/>
</dbReference>
<keyword evidence="5" id="KW-1185">Reference proteome</keyword>
<dbReference type="NCBIfam" id="TIGR02532">
    <property type="entry name" value="IV_pilin_GFxxxE"/>
    <property type="match status" value="1"/>
</dbReference>
<reference evidence="5" key="1">
    <citation type="journal article" date="2019" name="Int. J. Syst. Evol. Microbiol.">
        <title>The Global Catalogue of Microorganisms (GCM) 10K type strain sequencing project: providing services to taxonomists for standard genome sequencing and annotation.</title>
        <authorList>
            <consortium name="The Broad Institute Genomics Platform"/>
            <consortium name="The Broad Institute Genome Sequencing Center for Infectious Disease"/>
            <person name="Wu L."/>
            <person name="Ma J."/>
        </authorList>
    </citation>
    <scope>NUCLEOTIDE SEQUENCE [LARGE SCALE GENOMIC DNA]</scope>
    <source>
        <strain evidence="5">JCM 18053</strain>
    </source>
</reference>
<protein>
    <submittedName>
        <fullName evidence="4">GspG family T2SS major pseudopilin variant XcpT</fullName>
    </submittedName>
</protein>
<sequence length="150" mass="16863">MNIPRPLQRAPRPAFTLIEIVIVLTIIAILGSGVMYMTKSWIDTSKETRVQSDLDKISTGLLGYESKALRLPTTEQGVKSLVEKPTSEPIPERWSNFLEEIPKDPWGQEYKYRIPAQKSKRGYDVWSVGPDGVDGNEDDIGNWKSTSVAK</sequence>
<dbReference type="Proteomes" id="UP001499852">
    <property type="component" value="Unassembled WGS sequence"/>
</dbReference>
<dbReference type="RefSeq" id="WP_345734886.1">
    <property type="nucleotide sequence ID" value="NZ_BAABIA010000001.1"/>
</dbReference>
<evidence type="ECO:0000313" key="4">
    <source>
        <dbReference type="EMBL" id="GAA5134358.1"/>
    </source>
</evidence>
<keyword evidence="2" id="KW-0472">Membrane</keyword>
<dbReference type="InterPro" id="IPR013545">
    <property type="entry name" value="T2SS_protein-GspG_C"/>
</dbReference>
<evidence type="ECO:0000256" key="2">
    <source>
        <dbReference type="SAM" id="Phobius"/>
    </source>
</evidence>
<dbReference type="SUPFAM" id="SSF54523">
    <property type="entry name" value="Pili subunits"/>
    <property type="match status" value="1"/>
</dbReference>
<evidence type="ECO:0000313" key="5">
    <source>
        <dbReference type="Proteomes" id="UP001499852"/>
    </source>
</evidence>
<comment type="caution">
    <text evidence="4">The sequence shown here is derived from an EMBL/GenBank/DDBJ whole genome shotgun (WGS) entry which is preliminary data.</text>
</comment>
<gene>
    <name evidence="4" type="primary">xcpT_1</name>
    <name evidence="4" type="ORF">GCM10023213_05920</name>
</gene>
<evidence type="ECO:0000259" key="3">
    <source>
        <dbReference type="Pfam" id="PF08334"/>
    </source>
</evidence>
<dbReference type="InterPro" id="IPR012902">
    <property type="entry name" value="N_methyl_site"/>
</dbReference>
<proteinExistence type="predicted"/>
<evidence type="ECO:0000256" key="1">
    <source>
        <dbReference type="SAM" id="MobiDB-lite"/>
    </source>
</evidence>
<dbReference type="NCBIfam" id="TIGR01710">
    <property type="entry name" value="typeII_sec_gspG"/>
    <property type="match status" value="1"/>
</dbReference>
<dbReference type="Pfam" id="PF08334">
    <property type="entry name" value="T2SSG"/>
    <property type="match status" value="1"/>
</dbReference>
<keyword evidence="2" id="KW-0812">Transmembrane</keyword>
<dbReference type="Pfam" id="PF07963">
    <property type="entry name" value="N_methyl"/>
    <property type="match status" value="1"/>
</dbReference>
<dbReference type="InterPro" id="IPR010054">
    <property type="entry name" value="Type2_sec_GspG"/>
</dbReference>
<name>A0ABP9NVV4_9BACT</name>
<feature type="transmembrane region" description="Helical" evidence="2">
    <location>
        <begin position="14"/>
        <end position="36"/>
    </location>
</feature>
<organism evidence="4 5">
    <name type="scientific">Prosthecobacter algae</name>
    <dbReference type="NCBI Taxonomy" id="1144682"/>
    <lineage>
        <taxon>Bacteria</taxon>
        <taxon>Pseudomonadati</taxon>
        <taxon>Verrucomicrobiota</taxon>
        <taxon>Verrucomicrobiia</taxon>
        <taxon>Verrucomicrobiales</taxon>
        <taxon>Verrucomicrobiaceae</taxon>
        <taxon>Prosthecobacter</taxon>
    </lineage>
</organism>